<comment type="caution">
    <text evidence="2">The sequence shown here is derived from an EMBL/GenBank/DDBJ whole genome shotgun (WGS) entry which is preliminary data.</text>
</comment>
<keyword evidence="1" id="KW-0812">Transmembrane</keyword>
<evidence type="ECO:0000313" key="2">
    <source>
        <dbReference type="EMBL" id="KAL0344316.1"/>
    </source>
</evidence>
<organism evidence="2">
    <name type="scientific">Sesamum angustifolium</name>
    <dbReference type="NCBI Taxonomy" id="2727405"/>
    <lineage>
        <taxon>Eukaryota</taxon>
        <taxon>Viridiplantae</taxon>
        <taxon>Streptophyta</taxon>
        <taxon>Embryophyta</taxon>
        <taxon>Tracheophyta</taxon>
        <taxon>Spermatophyta</taxon>
        <taxon>Magnoliopsida</taxon>
        <taxon>eudicotyledons</taxon>
        <taxon>Gunneridae</taxon>
        <taxon>Pentapetalae</taxon>
        <taxon>asterids</taxon>
        <taxon>lamiids</taxon>
        <taxon>Lamiales</taxon>
        <taxon>Pedaliaceae</taxon>
        <taxon>Sesamum</taxon>
    </lineage>
</organism>
<proteinExistence type="predicted"/>
<name>A0AAW2NPB2_9LAMI</name>
<reference evidence="2" key="2">
    <citation type="journal article" date="2024" name="Plant">
        <title>Genomic evolution and insights into agronomic trait innovations of Sesamum species.</title>
        <authorList>
            <person name="Miao H."/>
            <person name="Wang L."/>
            <person name="Qu L."/>
            <person name="Liu H."/>
            <person name="Sun Y."/>
            <person name="Le M."/>
            <person name="Wang Q."/>
            <person name="Wei S."/>
            <person name="Zheng Y."/>
            <person name="Lin W."/>
            <person name="Duan Y."/>
            <person name="Cao H."/>
            <person name="Xiong S."/>
            <person name="Wang X."/>
            <person name="Wei L."/>
            <person name="Li C."/>
            <person name="Ma Q."/>
            <person name="Ju M."/>
            <person name="Zhao R."/>
            <person name="Li G."/>
            <person name="Mu C."/>
            <person name="Tian Q."/>
            <person name="Mei H."/>
            <person name="Zhang T."/>
            <person name="Gao T."/>
            <person name="Zhang H."/>
        </authorList>
    </citation>
    <scope>NUCLEOTIDE SEQUENCE</scope>
    <source>
        <strain evidence="2">G01</strain>
    </source>
</reference>
<dbReference type="EMBL" id="JACGWK010000007">
    <property type="protein sequence ID" value="KAL0344316.1"/>
    <property type="molecule type" value="Genomic_DNA"/>
</dbReference>
<dbReference type="AlphaFoldDB" id="A0AAW2NPB2"/>
<reference evidence="2" key="1">
    <citation type="submission" date="2020-06" db="EMBL/GenBank/DDBJ databases">
        <authorList>
            <person name="Li T."/>
            <person name="Hu X."/>
            <person name="Zhang T."/>
            <person name="Song X."/>
            <person name="Zhang H."/>
            <person name="Dai N."/>
            <person name="Sheng W."/>
            <person name="Hou X."/>
            <person name="Wei L."/>
        </authorList>
    </citation>
    <scope>NUCLEOTIDE SEQUENCE</scope>
    <source>
        <strain evidence="2">G01</strain>
        <tissue evidence="2">Leaf</tissue>
    </source>
</reference>
<gene>
    <name evidence="2" type="ORF">Sangu_1319000</name>
</gene>
<feature type="transmembrane region" description="Helical" evidence="1">
    <location>
        <begin position="61"/>
        <end position="83"/>
    </location>
</feature>
<keyword evidence="1" id="KW-1133">Transmembrane helix</keyword>
<protein>
    <submittedName>
        <fullName evidence="2">Uncharacterized protein</fullName>
    </submittedName>
</protein>
<keyword evidence="1" id="KW-0472">Membrane</keyword>
<sequence length="89" mass="9818">MESTNFIGLRTLGFFSVCPESGQQTLVFHSHECLGYGDGQGAIHRVHLLLCSSFILEVRPWLFGGAFILVFLALSLLVLPSWMLGHPPC</sequence>
<accession>A0AAW2NPB2</accession>
<evidence type="ECO:0000256" key="1">
    <source>
        <dbReference type="SAM" id="Phobius"/>
    </source>
</evidence>